<sequence length="237" mass="25210">MVRLVDLLALPAVCLALPSQHQARDTVNSDQLVGFDQTVPSGATGDVYLAYKPHLKVVNGCVPFPAVDENGNTNAGLKPSGSQSGECSSSTGQVYVRGTNNGTHAALMYAWYFPKDEPSTGIGHRHDWEGVVVWLSDSSASTAENILAVCPSAHGGWDCSTDGYSLDGTSPLIQYKSTWPLDHQNGLTSEVGGEQPLIAWESLPSAASEALENTDFGKANVPFKDANWERNLGLASF</sequence>
<dbReference type="GeneID" id="63745551"/>
<dbReference type="RefSeq" id="XP_040689718.1">
    <property type="nucleotide sequence ID" value="XM_040829703.1"/>
</dbReference>
<evidence type="ECO:0000256" key="3">
    <source>
        <dbReference type="SAM" id="SignalP"/>
    </source>
</evidence>
<evidence type="ECO:0008006" key="6">
    <source>
        <dbReference type="Google" id="ProtNLM"/>
    </source>
</evidence>
<dbReference type="PANTHER" id="PTHR33657">
    <property type="entry name" value="DOMAIN PROTEIN, PUTATIVE (AFU_ORTHOLOGUE AFUA_5G00600)-RELATED"/>
    <property type="match status" value="1"/>
</dbReference>
<evidence type="ECO:0000256" key="2">
    <source>
        <dbReference type="ARBA" id="ARBA00023026"/>
    </source>
</evidence>
<dbReference type="PANTHER" id="PTHR33657:SF8">
    <property type="entry name" value="DOMAIN PROTEIN, PUTATIVE (AFU_ORTHOLOGUE AFUA_5G00600)-RELATED"/>
    <property type="match status" value="1"/>
</dbReference>
<reference evidence="5" key="1">
    <citation type="journal article" date="2017" name="Genome Biol.">
        <title>Comparative genomics reveals high biological diversity and specific adaptations in the industrially and medically important fungal genus Aspergillus.</title>
        <authorList>
            <person name="de Vries R.P."/>
            <person name="Riley R."/>
            <person name="Wiebenga A."/>
            <person name="Aguilar-Osorio G."/>
            <person name="Amillis S."/>
            <person name="Uchima C.A."/>
            <person name="Anderluh G."/>
            <person name="Asadollahi M."/>
            <person name="Askin M."/>
            <person name="Barry K."/>
            <person name="Battaglia E."/>
            <person name="Bayram O."/>
            <person name="Benocci T."/>
            <person name="Braus-Stromeyer S.A."/>
            <person name="Caldana C."/>
            <person name="Canovas D."/>
            <person name="Cerqueira G.C."/>
            <person name="Chen F."/>
            <person name="Chen W."/>
            <person name="Choi C."/>
            <person name="Clum A."/>
            <person name="Dos Santos R.A."/>
            <person name="Damasio A.R."/>
            <person name="Diallinas G."/>
            <person name="Emri T."/>
            <person name="Fekete E."/>
            <person name="Flipphi M."/>
            <person name="Freyberg S."/>
            <person name="Gallo A."/>
            <person name="Gournas C."/>
            <person name="Habgood R."/>
            <person name="Hainaut M."/>
            <person name="Harispe M.L."/>
            <person name="Henrissat B."/>
            <person name="Hilden K.S."/>
            <person name="Hope R."/>
            <person name="Hossain A."/>
            <person name="Karabika E."/>
            <person name="Karaffa L."/>
            <person name="Karanyi Z."/>
            <person name="Krasevec N."/>
            <person name="Kuo A."/>
            <person name="Kusch H."/>
            <person name="LaButti K."/>
            <person name="Lagendijk E.L."/>
            <person name="Lapidus A."/>
            <person name="Levasseur A."/>
            <person name="Lindquist E."/>
            <person name="Lipzen A."/>
            <person name="Logrieco A.F."/>
            <person name="MacCabe A."/>
            <person name="Maekelae M.R."/>
            <person name="Malavazi I."/>
            <person name="Melin P."/>
            <person name="Meyer V."/>
            <person name="Mielnichuk N."/>
            <person name="Miskei M."/>
            <person name="Molnar A.P."/>
            <person name="Mule G."/>
            <person name="Ngan C.Y."/>
            <person name="Orejas M."/>
            <person name="Orosz E."/>
            <person name="Ouedraogo J.P."/>
            <person name="Overkamp K.M."/>
            <person name="Park H.-S."/>
            <person name="Perrone G."/>
            <person name="Piumi F."/>
            <person name="Punt P.J."/>
            <person name="Ram A.F."/>
            <person name="Ramon A."/>
            <person name="Rauscher S."/>
            <person name="Record E."/>
            <person name="Riano-Pachon D.M."/>
            <person name="Robert V."/>
            <person name="Roehrig J."/>
            <person name="Ruller R."/>
            <person name="Salamov A."/>
            <person name="Salih N.S."/>
            <person name="Samson R.A."/>
            <person name="Sandor E."/>
            <person name="Sanguinetti M."/>
            <person name="Schuetze T."/>
            <person name="Sepcic K."/>
            <person name="Shelest E."/>
            <person name="Sherlock G."/>
            <person name="Sophianopoulou V."/>
            <person name="Squina F.M."/>
            <person name="Sun H."/>
            <person name="Susca A."/>
            <person name="Todd R.B."/>
            <person name="Tsang A."/>
            <person name="Unkles S.E."/>
            <person name="van de Wiele N."/>
            <person name="van Rossen-Uffink D."/>
            <person name="Oliveira J.V."/>
            <person name="Vesth T.C."/>
            <person name="Visser J."/>
            <person name="Yu J.-H."/>
            <person name="Zhou M."/>
            <person name="Andersen M.R."/>
            <person name="Archer D.B."/>
            <person name="Baker S.E."/>
            <person name="Benoit I."/>
            <person name="Brakhage A.A."/>
            <person name="Braus G.H."/>
            <person name="Fischer R."/>
            <person name="Frisvad J.C."/>
            <person name="Goldman G.H."/>
            <person name="Houbraken J."/>
            <person name="Oakley B."/>
            <person name="Pocsi I."/>
            <person name="Scazzocchio C."/>
            <person name="Seiboth B."/>
            <person name="vanKuyk P.A."/>
            <person name="Wortman J."/>
            <person name="Dyer P.S."/>
            <person name="Grigoriev I.V."/>
        </authorList>
    </citation>
    <scope>NUCLEOTIDE SEQUENCE [LARGE SCALE GENOMIC DNA]</scope>
    <source>
        <strain evidence="5">DTO 134E9</strain>
    </source>
</reference>
<dbReference type="VEuPathDB" id="FungiDB:ASPWEDRAFT_156413"/>
<dbReference type="Pfam" id="PF05630">
    <property type="entry name" value="NPP1"/>
    <property type="match status" value="1"/>
</dbReference>
<feature type="chain" id="PRO_5013245253" description="Necrosis-and ethylene-inducing protein 2" evidence="3">
    <location>
        <begin position="17"/>
        <end position="237"/>
    </location>
</feature>
<organism evidence="4 5">
    <name type="scientific">Aspergillus wentii DTO 134E9</name>
    <dbReference type="NCBI Taxonomy" id="1073089"/>
    <lineage>
        <taxon>Eukaryota</taxon>
        <taxon>Fungi</taxon>
        <taxon>Dikarya</taxon>
        <taxon>Ascomycota</taxon>
        <taxon>Pezizomycotina</taxon>
        <taxon>Eurotiomycetes</taxon>
        <taxon>Eurotiomycetidae</taxon>
        <taxon>Eurotiales</taxon>
        <taxon>Aspergillaceae</taxon>
        <taxon>Aspergillus</taxon>
        <taxon>Aspergillus subgen. Cremei</taxon>
    </lineage>
</organism>
<keyword evidence="3" id="KW-0732">Signal</keyword>
<keyword evidence="2" id="KW-0843">Virulence</keyword>
<dbReference type="Proteomes" id="UP000184383">
    <property type="component" value="Unassembled WGS sequence"/>
</dbReference>
<comment type="similarity">
    <text evidence="1">Belongs to the Necrosis inducing protein (NPP1) family.</text>
</comment>
<keyword evidence="5" id="KW-1185">Reference proteome</keyword>
<name>A0A1L9RM97_ASPWE</name>
<gene>
    <name evidence="4" type="ORF">ASPWEDRAFT_156413</name>
</gene>
<dbReference type="PIRSF" id="PIRSF029958">
    <property type="entry name" value="Necrosis-inducing_protein"/>
    <property type="match status" value="1"/>
</dbReference>
<evidence type="ECO:0000313" key="4">
    <source>
        <dbReference type="EMBL" id="OJJ36042.1"/>
    </source>
</evidence>
<dbReference type="STRING" id="1073089.A0A1L9RM97"/>
<evidence type="ECO:0000256" key="1">
    <source>
        <dbReference type="ARBA" id="ARBA00009520"/>
    </source>
</evidence>
<evidence type="ECO:0000313" key="5">
    <source>
        <dbReference type="Proteomes" id="UP000184383"/>
    </source>
</evidence>
<dbReference type="EMBL" id="KV878212">
    <property type="protein sequence ID" value="OJJ36042.1"/>
    <property type="molecule type" value="Genomic_DNA"/>
</dbReference>
<proteinExistence type="inferred from homology"/>
<dbReference type="InterPro" id="IPR008701">
    <property type="entry name" value="NPP1"/>
</dbReference>
<dbReference type="OrthoDB" id="89086at2759"/>
<dbReference type="AlphaFoldDB" id="A0A1L9RM97"/>
<accession>A0A1L9RM97</accession>
<feature type="signal peptide" evidence="3">
    <location>
        <begin position="1"/>
        <end position="16"/>
    </location>
</feature>
<protein>
    <recommendedName>
        <fullName evidence="6">Necrosis-and ethylene-inducing protein 2</fullName>
    </recommendedName>
</protein>